<accession>A0A803LW29</accession>
<dbReference type="Pfam" id="PF03171">
    <property type="entry name" value="2OG-FeII_Oxy"/>
    <property type="match status" value="1"/>
</dbReference>
<reference evidence="4" key="2">
    <citation type="submission" date="2021-03" db="UniProtKB">
        <authorList>
            <consortium name="EnsemblPlants"/>
        </authorList>
    </citation>
    <scope>IDENTIFICATION</scope>
</reference>
<dbReference type="EnsemblPlants" id="AUR62019680-RA">
    <property type="protein sequence ID" value="AUR62019680-RA:cds"/>
    <property type="gene ID" value="AUR62019680"/>
</dbReference>
<dbReference type="SUPFAM" id="SSF51197">
    <property type="entry name" value="Clavaminate synthase-like"/>
    <property type="match status" value="1"/>
</dbReference>
<evidence type="ECO:0000256" key="1">
    <source>
        <dbReference type="ARBA" id="ARBA00022723"/>
    </source>
</evidence>
<name>A0A803LW29_CHEQI</name>
<evidence type="ECO:0000259" key="3">
    <source>
        <dbReference type="Pfam" id="PF03171"/>
    </source>
</evidence>
<organism evidence="4 5">
    <name type="scientific">Chenopodium quinoa</name>
    <name type="common">Quinoa</name>
    <dbReference type="NCBI Taxonomy" id="63459"/>
    <lineage>
        <taxon>Eukaryota</taxon>
        <taxon>Viridiplantae</taxon>
        <taxon>Streptophyta</taxon>
        <taxon>Embryophyta</taxon>
        <taxon>Tracheophyta</taxon>
        <taxon>Spermatophyta</taxon>
        <taxon>Magnoliopsida</taxon>
        <taxon>eudicotyledons</taxon>
        <taxon>Gunneridae</taxon>
        <taxon>Pentapetalae</taxon>
        <taxon>Caryophyllales</taxon>
        <taxon>Chenopodiaceae</taxon>
        <taxon>Chenopodioideae</taxon>
        <taxon>Atripliceae</taxon>
        <taxon>Chenopodium</taxon>
    </lineage>
</organism>
<evidence type="ECO:0000313" key="4">
    <source>
        <dbReference type="EnsemblPlants" id="AUR62019680-RA:cds"/>
    </source>
</evidence>
<dbReference type="InterPro" id="IPR050295">
    <property type="entry name" value="Plant_2OG-oxidoreductases"/>
</dbReference>
<dbReference type="InterPro" id="IPR027443">
    <property type="entry name" value="IPNS-like_sf"/>
</dbReference>
<keyword evidence="2" id="KW-0408">Iron</keyword>
<evidence type="ECO:0000256" key="2">
    <source>
        <dbReference type="ARBA" id="ARBA00023004"/>
    </source>
</evidence>
<dbReference type="Gramene" id="AUR62019680-RA">
    <property type="protein sequence ID" value="AUR62019680-RA:cds"/>
    <property type="gene ID" value="AUR62019680"/>
</dbReference>
<keyword evidence="5" id="KW-1185">Reference proteome</keyword>
<dbReference type="Proteomes" id="UP000596660">
    <property type="component" value="Unplaced"/>
</dbReference>
<sequence length="212" mass="23813">MDTQNAFNDTQSRDDRFNELKAFVEGKLGVKGLVDAGIKKIPSMFITPLEDLLKYFGTCIDNISVPIIDFAYFGENKDHTAEIAKEIIMDHIGGLQVLHENKWVNIELVTGGLIVNFGKILQMITNDMIKGSSHRVTAKKVGPRQSIAFNFNGVYSSEKIHGPIKEITSEDDPPIYRKFSTKELIKSFLSKSLNEVRDNLDDFMLPHHGDGL</sequence>
<dbReference type="Gene3D" id="2.60.120.330">
    <property type="entry name" value="B-lactam Antibiotic, Isopenicillin N Synthase, Chain"/>
    <property type="match status" value="2"/>
</dbReference>
<proteinExistence type="predicted"/>
<keyword evidence="1" id="KW-0479">Metal-binding</keyword>
<protein>
    <recommendedName>
        <fullName evidence="3">Isopenicillin N synthase-like Fe(2+) 2OG dioxygenase domain-containing protein</fullName>
    </recommendedName>
</protein>
<dbReference type="SMR" id="A0A803LW29"/>
<reference evidence="4" key="1">
    <citation type="journal article" date="2017" name="Nature">
        <title>The genome of Chenopodium quinoa.</title>
        <authorList>
            <person name="Jarvis D.E."/>
            <person name="Ho Y.S."/>
            <person name="Lightfoot D.J."/>
            <person name="Schmoeckel S.M."/>
            <person name="Li B."/>
            <person name="Borm T.J.A."/>
            <person name="Ohyanagi H."/>
            <person name="Mineta K."/>
            <person name="Michell C.T."/>
            <person name="Saber N."/>
            <person name="Kharbatia N.M."/>
            <person name="Rupper R.R."/>
            <person name="Sharp A.R."/>
            <person name="Dally N."/>
            <person name="Boughton B.A."/>
            <person name="Woo Y.H."/>
            <person name="Gao G."/>
            <person name="Schijlen E.G.W.M."/>
            <person name="Guo X."/>
            <person name="Momin A.A."/>
            <person name="Negrao S."/>
            <person name="Al-Babili S."/>
            <person name="Gehring C."/>
            <person name="Roessner U."/>
            <person name="Jung C."/>
            <person name="Murphy K."/>
            <person name="Arold S.T."/>
            <person name="Gojobori T."/>
            <person name="van der Linden C.G."/>
            <person name="van Loo E.N."/>
            <person name="Jellen E.N."/>
            <person name="Maughan P.J."/>
            <person name="Tester M."/>
        </authorList>
    </citation>
    <scope>NUCLEOTIDE SEQUENCE [LARGE SCALE GENOMIC DNA]</scope>
    <source>
        <strain evidence="4">cv. PI 614886</strain>
    </source>
</reference>
<dbReference type="PANTHER" id="PTHR47991">
    <property type="entry name" value="OXOGLUTARATE/IRON-DEPENDENT DIOXYGENASE"/>
    <property type="match status" value="1"/>
</dbReference>
<dbReference type="InterPro" id="IPR044861">
    <property type="entry name" value="IPNS-like_FE2OG_OXY"/>
</dbReference>
<evidence type="ECO:0000313" key="5">
    <source>
        <dbReference type="Proteomes" id="UP000596660"/>
    </source>
</evidence>
<dbReference type="GO" id="GO:0046872">
    <property type="term" value="F:metal ion binding"/>
    <property type="evidence" value="ECO:0007669"/>
    <property type="project" value="UniProtKB-KW"/>
</dbReference>
<feature type="domain" description="Isopenicillin N synthase-like Fe(2+) 2OG dioxygenase" evidence="3">
    <location>
        <begin position="87"/>
        <end position="151"/>
    </location>
</feature>
<dbReference type="AlphaFoldDB" id="A0A803LW29"/>